<dbReference type="RefSeq" id="WP_190716345.1">
    <property type="nucleotide sequence ID" value="NZ_JACJST010000015.1"/>
</dbReference>
<dbReference type="Pfam" id="PF08843">
    <property type="entry name" value="AbiEii"/>
    <property type="match status" value="1"/>
</dbReference>
<dbReference type="InterPro" id="IPR014942">
    <property type="entry name" value="AbiEii"/>
</dbReference>
<accession>A0ABR8FIE7</accession>
<keyword evidence="2" id="KW-1185">Reference proteome</keyword>
<keyword evidence="1" id="KW-0808">Transferase</keyword>
<comment type="caution">
    <text evidence="1">The sequence shown here is derived from an EMBL/GenBank/DDBJ whole genome shotgun (WGS) entry which is preliminary data.</text>
</comment>
<sequence>MTSKKPINIAASIQAKLLTLSKKIGEDYNYLLTRYVGERLLYRLSQSPYQKQYILKGATLFKVWHGEPHRATKDLDLLCFGNNEIEYLVNIYQEICTIHCEEDGIIFLSESVTGELIKEDQEYEGVRIKLKGKLVKIEITIQVDIGFGDAVTPDAEEVDIEPILDIPKPRLRIYPRETVIAEKFQAMVSLGISNSRMKDFYDIWFLCKNFEFQGNLLRQALNNTFDRRKTEIPVKEPLALTEEFFNDSNKQKQWQAFKKKLKIEQTPNSFSELINEIKNFIMPPCLAAAQNENFDKIWTISSFWQD</sequence>
<dbReference type="Proteomes" id="UP000640531">
    <property type="component" value="Unassembled WGS sequence"/>
</dbReference>
<dbReference type="GO" id="GO:0016740">
    <property type="term" value="F:transferase activity"/>
    <property type="evidence" value="ECO:0007669"/>
    <property type="project" value="UniProtKB-KW"/>
</dbReference>
<gene>
    <name evidence="1" type="ORF">H6G59_16610</name>
</gene>
<protein>
    <submittedName>
        <fullName evidence="1">Nucleotidyl transferase AbiEii/AbiGii toxin family protein</fullName>
    </submittedName>
</protein>
<evidence type="ECO:0000313" key="2">
    <source>
        <dbReference type="Proteomes" id="UP000640531"/>
    </source>
</evidence>
<organism evidence="1 2">
    <name type="scientific">Anabaena lutea FACHB-196</name>
    <dbReference type="NCBI Taxonomy" id="2692881"/>
    <lineage>
        <taxon>Bacteria</taxon>
        <taxon>Bacillati</taxon>
        <taxon>Cyanobacteriota</taxon>
        <taxon>Cyanophyceae</taxon>
        <taxon>Nostocales</taxon>
        <taxon>Nostocaceae</taxon>
        <taxon>Anabaena</taxon>
    </lineage>
</organism>
<name>A0ABR8FIE7_9NOST</name>
<reference evidence="1 2" key="1">
    <citation type="journal article" date="2020" name="ISME J.">
        <title>Comparative genomics reveals insights into cyanobacterial evolution and habitat adaptation.</title>
        <authorList>
            <person name="Chen M.Y."/>
            <person name="Teng W.K."/>
            <person name="Zhao L."/>
            <person name="Hu C.X."/>
            <person name="Zhou Y.K."/>
            <person name="Han B.P."/>
            <person name="Song L.R."/>
            <person name="Shu W.S."/>
        </authorList>
    </citation>
    <scope>NUCLEOTIDE SEQUENCE [LARGE SCALE GENOMIC DNA]</scope>
    <source>
        <strain evidence="1 2">FACHB-196</strain>
    </source>
</reference>
<evidence type="ECO:0000313" key="1">
    <source>
        <dbReference type="EMBL" id="MBD2569492.1"/>
    </source>
</evidence>
<proteinExistence type="predicted"/>
<dbReference type="EMBL" id="JACJST010000015">
    <property type="protein sequence ID" value="MBD2569492.1"/>
    <property type="molecule type" value="Genomic_DNA"/>
</dbReference>